<gene>
    <name evidence="1" type="ORF">JFN88_08800</name>
</gene>
<keyword evidence="2" id="KW-1185">Reference proteome</keyword>
<name>A0A934J6Q9_9BACL</name>
<comment type="caution">
    <text evidence="1">The sequence shown here is derived from an EMBL/GenBank/DDBJ whole genome shotgun (WGS) entry which is preliminary data.</text>
</comment>
<sequence>MMNYKAFISSALQFEVLEHDQVIAKVKLDYSNQNVDVWQDDKVSPVFLPFPGKKKVFVSDVLDYFESRCLPRTRHHIGKVLHSLGLRDYVPTDIVKKTHGVLYDDYVWIRFSGEELTCADVHPRFAGEQGFSSNFCEQQ</sequence>
<evidence type="ECO:0000313" key="2">
    <source>
        <dbReference type="Proteomes" id="UP000640274"/>
    </source>
</evidence>
<evidence type="ECO:0000313" key="1">
    <source>
        <dbReference type="EMBL" id="MBJ6361402.1"/>
    </source>
</evidence>
<dbReference type="AlphaFoldDB" id="A0A934J6Q9"/>
<protein>
    <submittedName>
        <fullName evidence="1">Uncharacterized protein</fullName>
    </submittedName>
</protein>
<organism evidence="1 2">
    <name type="scientific">Paenibacillus roseus</name>
    <dbReference type="NCBI Taxonomy" id="2798579"/>
    <lineage>
        <taxon>Bacteria</taxon>
        <taxon>Bacillati</taxon>
        <taxon>Bacillota</taxon>
        <taxon>Bacilli</taxon>
        <taxon>Bacillales</taxon>
        <taxon>Paenibacillaceae</taxon>
        <taxon>Paenibacillus</taxon>
    </lineage>
</organism>
<proteinExistence type="predicted"/>
<dbReference type="Proteomes" id="UP000640274">
    <property type="component" value="Unassembled WGS sequence"/>
</dbReference>
<dbReference type="EMBL" id="JAELUP010000026">
    <property type="protein sequence ID" value="MBJ6361402.1"/>
    <property type="molecule type" value="Genomic_DNA"/>
</dbReference>
<accession>A0A934J6Q9</accession>
<dbReference type="RefSeq" id="WP_199018953.1">
    <property type="nucleotide sequence ID" value="NZ_JAELUP010000026.1"/>
</dbReference>
<reference evidence="1" key="1">
    <citation type="submission" date="2020-12" db="EMBL/GenBank/DDBJ databases">
        <authorList>
            <person name="Huq M.A."/>
        </authorList>
    </citation>
    <scope>NUCLEOTIDE SEQUENCE</scope>
    <source>
        <strain evidence="1">MAHUQ-46</strain>
    </source>
</reference>